<dbReference type="WBParaSite" id="TCNE_0000914101-mRNA-1">
    <property type="protein sequence ID" value="TCNE_0000914101-mRNA-1"/>
    <property type="gene ID" value="TCNE_0000914101"/>
</dbReference>
<keyword evidence="3" id="KW-1185">Reference proteome</keyword>
<reference evidence="4" key="1">
    <citation type="submission" date="2016-06" db="UniProtKB">
        <authorList>
            <consortium name="WormBaseParasite"/>
        </authorList>
    </citation>
    <scope>IDENTIFICATION</scope>
</reference>
<sequence length="188" mass="20655">MSVPAAAASLCAQANNIQDRNSERVSSTTTEILCSAVLPVVATRAVTDIPLSGGSPDNRKPSVNSTLLYSRSTPSLEVSATSDRQPASQLPVSNVSRMNPGRTPKVGLSCIDDSQVLSHFFVTCAPPPRVTRNGVGSRILVIWKRVKECTTLHREFLRHKSRQYAQEGRTLIRWFRMVRRPPSLAVKM</sequence>
<feature type="region of interest" description="Disordered" evidence="1">
    <location>
        <begin position="74"/>
        <end position="99"/>
    </location>
</feature>
<dbReference type="EMBL" id="UYWY01020087">
    <property type="protein sequence ID" value="VDM40462.1"/>
    <property type="molecule type" value="Genomic_DNA"/>
</dbReference>
<organism evidence="3 4">
    <name type="scientific">Toxocara canis</name>
    <name type="common">Canine roundworm</name>
    <dbReference type="NCBI Taxonomy" id="6265"/>
    <lineage>
        <taxon>Eukaryota</taxon>
        <taxon>Metazoa</taxon>
        <taxon>Ecdysozoa</taxon>
        <taxon>Nematoda</taxon>
        <taxon>Chromadorea</taxon>
        <taxon>Rhabditida</taxon>
        <taxon>Spirurina</taxon>
        <taxon>Ascaridomorpha</taxon>
        <taxon>Ascaridoidea</taxon>
        <taxon>Toxocaridae</taxon>
        <taxon>Toxocara</taxon>
    </lineage>
</organism>
<protein>
    <submittedName>
        <fullName evidence="2 4">Uncharacterized protein</fullName>
    </submittedName>
</protein>
<evidence type="ECO:0000313" key="4">
    <source>
        <dbReference type="WBParaSite" id="TCNE_0000914101-mRNA-1"/>
    </source>
</evidence>
<reference evidence="2 3" key="2">
    <citation type="submission" date="2018-11" db="EMBL/GenBank/DDBJ databases">
        <authorList>
            <consortium name="Pathogen Informatics"/>
        </authorList>
    </citation>
    <scope>NUCLEOTIDE SEQUENCE [LARGE SCALE GENOMIC DNA]</scope>
</reference>
<gene>
    <name evidence="2" type="ORF">TCNE_LOCUS9141</name>
</gene>
<name>A0A183UKX1_TOXCA</name>
<evidence type="ECO:0000313" key="2">
    <source>
        <dbReference type="EMBL" id="VDM40462.1"/>
    </source>
</evidence>
<feature type="compositionally biased region" description="Polar residues" evidence="1">
    <location>
        <begin position="74"/>
        <end position="97"/>
    </location>
</feature>
<evidence type="ECO:0000256" key="1">
    <source>
        <dbReference type="SAM" id="MobiDB-lite"/>
    </source>
</evidence>
<proteinExistence type="predicted"/>
<dbReference type="AlphaFoldDB" id="A0A183UKX1"/>
<accession>A0A183UKX1</accession>
<evidence type="ECO:0000313" key="3">
    <source>
        <dbReference type="Proteomes" id="UP000050794"/>
    </source>
</evidence>
<dbReference type="Proteomes" id="UP000050794">
    <property type="component" value="Unassembled WGS sequence"/>
</dbReference>